<dbReference type="SMART" id="SM00343">
    <property type="entry name" value="ZnF_C2HC"/>
    <property type="match status" value="2"/>
</dbReference>
<keyword evidence="4" id="KW-1185">Reference proteome</keyword>
<feature type="compositionally biased region" description="Polar residues" evidence="1">
    <location>
        <begin position="727"/>
        <end position="739"/>
    </location>
</feature>
<feature type="compositionally biased region" description="Polar residues" evidence="1">
    <location>
        <begin position="770"/>
        <end position="780"/>
    </location>
</feature>
<dbReference type="Gene3D" id="4.10.60.10">
    <property type="entry name" value="Zinc finger, CCHC-type"/>
    <property type="match status" value="1"/>
</dbReference>
<gene>
    <name evidence="3" type="ORF">LWI29_015228</name>
</gene>
<dbReference type="InterPro" id="IPR001878">
    <property type="entry name" value="Znf_CCHC"/>
</dbReference>
<dbReference type="PANTHER" id="PTHR11439">
    <property type="entry name" value="GAG-POL-RELATED RETROTRANSPOSON"/>
    <property type="match status" value="1"/>
</dbReference>
<dbReference type="InterPro" id="IPR013103">
    <property type="entry name" value="RVT_2"/>
</dbReference>
<reference evidence="3" key="1">
    <citation type="journal article" date="2022" name="Plant J.">
        <title>Strategies of tolerance reflected in two North American maple genomes.</title>
        <authorList>
            <person name="McEvoy S.L."/>
            <person name="Sezen U.U."/>
            <person name="Trouern-Trend A."/>
            <person name="McMahon S.M."/>
            <person name="Schaberg P.G."/>
            <person name="Yang J."/>
            <person name="Wegrzyn J.L."/>
            <person name="Swenson N.G."/>
        </authorList>
    </citation>
    <scope>NUCLEOTIDE SEQUENCE</scope>
    <source>
        <strain evidence="3">NS2018</strain>
    </source>
</reference>
<feature type="domain" description="CCHC-type" evidence="2">
    <location>
        <begin position="909"/>
        <end position="925"/>
    </location>
</feature>
<feature type="domain" description="CCHC-type" evidence="2">
    <location>
        <begin position="879"/>
        <end position="895"/>
    </location>
</feature>
<evidence type="ECO:0000313" key="3">
    <source>
        <dbReference type="EMBL" id="KAK0571405.1"/>
    </source>
</evidence>
<dbReference type="Pfam" id="PF07727">
    <property type="entry name" value="RVT_2"/>
    <property type="match status" value="1"/>
</dbReference>
<dbReference type="AlphaFoldDB" id="A0AA39V8Y6"/>
<dbReference type="EMBL" id="JAUESC010000388">
    <property type="protein sequence ID" value="KAK0571405.1"/>
    <property type="molecule type" value="Genomic_DNA"/>
</dbReference>
<dbReference type="GO" id="GO:0008270">
    <property type="term" value="F:zinc ion binding"/>
    <property type="evidence" value="ECO:0007669"/>
    <property type="project" value="InterPro"/>
</dbReference>
<feature type="region of interest" description="Disordered" evidence="1">
    <location>
        <begin position="884"/>
        <end position="908"/>
    </location>
</feature>
<dbReference type="SUPFAM" id="SSF56672">
    <property type="entry name" value="DNA/RNA polymerases"/>
    <property type="match status" value="1"/>
</dbReference>
<sequence>MESINVKIDDLSMLNLCDDNGVNESKENMLNDTNTPIDVASSVSSQDDEIDSHVEVVSQGLENALNDNQQNDQVVEHSHPRLRNLHYQGDIIGDLNEGVRTRNQIANQISYACYTSQIEPKNINEAIVDEYWVGAMQDELNQFERNEVWSLVPRPKDINVIGTKWVFRNKTDESGKIVRNKARLVAQGYTQVEGVDFDETFAPVARLESIRLLLSIACIKKFKLFQMDVKSAFLNGYLQEEVYVEQPKGFVDPHSPNHVFKLKKALYGLKQAPRAWYDRLTQYLVDNQYRRGGIDRTLFIKHHDHDIFVAQIYVDDIVFGSTNKTKVDEFVSVMSSEFEMSMVGELNYFIGMQVKQTSMGIMLNQSKYAKNLVKRFGLENGKDFETPMSTTLKLDKDEKGKSVDQSLYRSMIGSLLYLTASRPDICFSVGLCARFQANPKESHLKAVKRIIRYIKGTHSLGLFYSFDTNDILVGYCDADWAGNIDDRKSTSGGCFYVGNNLVSWSSKKQNSVSLSSSEAEYIAAGSACTQLLWMKQILKDYEIEQGKMTLYCDNLSAINISKNPVQHSRTKHIDIRHHFIRDLVEHSIVTLEHLPTKNQLADLFTKPLDKESDSEGDFENIGKKICSRFGLNSDEVDFKISTRIDGSIVEMIYDLDLQIFVSHNKENPKCYVSVFHKQLRSLVDQLTVTRDLKSKCTSITIGCTGDQACTPPPIVKCKSTGSPVVSSSGYRSTTGSNEFVPSGFPVDESKTPPSIRKSIFPQSPLGGTVSKKSANRSNHGNYAKDEKVHCPTVVTAEDEEGGMGCSANINSPLCPCSNEISPQDLPLRPTHDDNPLHLVDLVSLSASGINKNLSGPEHELKLRRRSGRQRKSIKYNQETCSNCSEKGHNKSGCRKPAFDASGPTKPPRTCSICHRPGHNRQTCPSGY</sequence>
<dbReference type="PANTHER" id="PTHR11439:SF483">
    <property type="entry name" value="PEPTIDE SYNTHASE GLIP-LIKE, PUTATIVE (AFU_ORTHOLOGUE AFUA_3G12920)-RELATED"/>
    <property type="match status" value="1"/>
</dbReference>
<dbReference type="SUPFAM" id="SSF57756">
    <property type="entry name" value="Retrovirus zinc finger-like domains"/>
    <property type="match status" value="1"/>
</dbReference>
<evidence type="ECO:0000313" key="4">
    <source>
        <dbReference type="Proteomes" id="UP001168877"/>
    </source>
</evidence>
<organism evidence="3 4">
    <name type="scientific">Acer saccharum</name>
    <name type="common">Sugar maple</name>
    <dbReference type="NCBI Taxonomy" id="4024"/>
    <lineage>
        <taxon>Eukaryota</taxon>
        <taxon>Viridiplantae</taxon>
        <taxon>Streptophyta</taxon>
        <taxon>Embryophyta</taxon>
        <taxon>Tracheophyta</taxon>
        <taxon>Spermatophyta</taxon>
        <taxon>Magnoliopsida</taxon>
        <taxon>eudicotyledons</taxon>
        <taxon>Gunneridae</taxon>
        <taxon>Pentapetalae</taxon>
        <taxon>rosids</taxon>
        <taxon>malvids</taxon>
        <taxon>Sapindales</taxon>
        <taxon>Sapindaceae</taxon>
        <taxon>Hippocastanoideae</taxon>
        <taxon>Acereae</taxon>
        <taxon>Acer</taxon>
    </lineage>
</organism>
<dbReference type="Proteomes" id="UP001168877">
    <property type="component" value="Unassembled WGS sequence"/>
</dbReference>
<name>A0AA39V8Y6_ACESA</name>
<evidence type="ECO:0000256" key="1">
    <source>
        <dbReference type="SAM" id="MobiDB-lite"/>
    </source>
</evidence>
<feature type="region of interest" description="Disordered" evidence="1">
    <location>
        <begin position="727"/>
        <end position="783"/>
    </location>
</feature>
<dbReference type="InterPro" id="IPR043502">
    <property type="entry name" value="DNA/RNA_pol_sf"/>
</dbReference>
<reference evidence="3" key="2">
    <citation type="submission" date="2023-06" db="EMBL/GenBank/DDBJ databases">
        <authorList>
            <person name="Swenson N.G."/>
            <person name="Wegrzyn J.L."/>
            <person name="Mcevoy S.L."/>
        </authorList>
    </citation>
    <scope>NUCLEOTIDE SEQUENCE</scope>
    <source>
        <strain evidence="3">NS2018</strain>
        <tissue evidence="3">Leaf</tissue>
    </source>
</reference>
<dbReference type="InterPro" id="IPR036875">
    <property type="entry name" value="Znf_CCHC_sf"/>
</dbReference>
<accession>A0AA39V8Y6</accession>
<proteinExistence type="predicted"/>
<dbReference type="CDD" id="cd09272">
    <property type="entry name" value="RNase_HI_RT_Ty1"/>
    <property type="match status" value="1"/>
</dbReference>
<protein>
    <recommendedName>
        <fullName evidence="2">CCHC-type domain-containing protein</fullName>
    </recommendedName>
</protein>
<evidence type="ECO:0000259" key="2">
    <source>
        <dbReference type="SMART" id="SM00343"/>
    </source>
</evidence>
<dbReference type="GO" id="GO:0003676">
    <property type="term" value="F:nucleic acid binding"/>
    <property type="evidence" value="ECO:0007669"/>
    <property type="project" value="InterPro"/>
</dbReference>
<comment type="caution">
    <text evidence="3">The sequence shown here is derived from an EMBL/GenBank/DDBJ whole genome shotgun (WGS) entry which is preliminary data.</text>
</comment>